<dbReference type="Proteomes" id="UP000248917">
    <property type="component" value="Unassembled WGS sequence"/>
</dbReference>
<evidence type="ECO:0000259" key="13">
    <source>
        <dbReference type="PROSITE" id="PS50113"/>
    </source>
</evidence>
<dbReference type="InterPro" id="IPR036890">
    <property type="entry name" value="HATPase_C_sf"/>
</dbReference>
<keyword evidence="5" id="KW-0808">Transferase</keyword>
<dbReference type="SUPFAM" id="SSF55874">
    <property type="entry name" value="ATPase domain of HSP90 chaperone/DNA topoisomerase II/histidine kinase"/>
    <property type="match status" value="1"/>
</dbReference>
<evidence type="ECO:0000256" key="7">
    <source>
        <dbReference type="ARBA" id="ARBA00022777"/>
    </source>
</evidence>
<evidence type="ECO:0000256" key="10">
    <source>
        <dbReference type="SAM" id="Phobius"/>
    </source>
</evidence>
<dbReference type="RefSeq" id="WP_181452547.1">
    <property type="nucleotide sequence ID" value="NZ_QKTX01000001.1"/>
</dbReference>
<dbReference type="Pfam" id="PF08447">
    <property type="entry name" value="PAS_3"/>
    <property type="match status" value="1"/>
</dbReference>
<keyword evidence="16" id="KW-1185">Reference proteome</keyword>
<dbReference type="SMART" id="SM00388">
    <property type="entry name" value="HisKA"/>
    <property type="match status" value="1"/>
</dbReference>
<evidence type="ECO:0000259" key="11">
    <source>
        <dbReference type="PROSITE" id="PS50109"/>
    </source>
</evidence>
<dbReference type="Pfam" id="PF03924">
    <property type="entry name" value="CHASE"/>
    <property type="match status" value="1"/>
</dbReference>
<dbReference type="InterPro" id="IPR013655">
    <property type="entry name" value="PAS_fold_3"/>
</dbReference>
<protein>
    <recommendedName>
        <fullName evidence="3">histidine kinase</fullName>
        <ecNumber evidence="3">2.7.13.3</ecNumber>
    </recommendedName>
</protein>
<keyword evidence="6 10" id="KW-0812">Transmembrane</keyword>
<dbReference type="GO" id="GO:0016020">
    <property type="term" value="C:membrane"/>
    <property type="evidence" value="ECO:0007669"/>
    <property type="project" value="UniProtKB-SubCell"/>
</dbReference>
<dbReference type="SMART" id="SM00086">
    <property type="entry name" value="PAC"/>
    <property type="match status" value="1"/>
</dbReference>
<dbReference type="Pfam" id="PF02518">
    <property type="entry name" value="HATPase_c"/>
    <property type="match status" value="1"/>
</dbReference>
<keyword evidence="7" id="KW-0418">Kinase</keyword>
<feature type="domain" description="PAS" evidence="12">
    <location>
        <begin position="306"/>
        <end position="378"/>
    </location>
</feature>
<evidence type="ECO:0000259" key="12">
    <source>
        <dbReference type="PROSITE" id="PS50112"/>
    </source>
</evidence>
<keyword evidence="4" id="KW-0597">Phosphoprotein</keyword>
<dbReference type="InterPro" id="IPR042240">
    <property type="entry name" value="CHASE_sf"/>
</dbReference>
<dbReference type="SMART" id="SM01079">
    <property type="entry name" value="CHASE"/>
    <property type="match status" value="1"/>
</dbReference>
<gene>
    <name evidence="15" type="ORF">CLV31_101333</name>
</gene>
<dbReference type="InterPro" id="IPR004358">
    <property type="entry name" value="Sig_transdc_His_kin-like_C"/>
</dbReference>
<dbReference type="InterPro" id="IPR005467">
    <property type="entry name" value="His_kinase_dom"/>
</dbReference>
<dbReference type="Gene3D" id="3.30.450.350">
    <property type="entry name" value="CHASE domain"/>
    <property type="match status" value="1"/>
</dbReference>
<comment type="caution">
    <text evidence="15">The sequence shown here is derived from an EMBL/GenBank/DDBJ whole genome shotgun (WGS) entry which is preliminary data.</text>
</comment>
<proteinExistence type="predicted"/>
<dbReference type="Gene3D" id="3.30.450.20">
    <property type="entry name" value="PAS domain"/>
    <property type="match status" value="1"/>
</dbReference>
<dbReference type="EC" id="2.7.13.3" evidence="3"/>
<comment type="subcellular location">
    <subcellularLocation>
        <location evidence="2">Membrane</location>
    </subcellularLocation>
</comment>
<dbReference type="InterPro" id="IPR000014">
    <property type="entry name" value="PAS"/>
</dbReference>
<evidence type="ECO:0000256" key="4">
    <source>
        <dbReference type="ARBA" id="ARBA00022553"/>
    </source>
</evidence>
<dbReference type="PROSITE" id="PS50839">
    <property type="entry name" value="CHASE"/>
    <property type="match status" value="1"/>
</dbReference>
<accession>A0A326S0N9</accession>
<keyword evidence="8 10" id="KW-1133">Transmembrane helix</keyword>
<dbReference type="InterPro" id="IPR000700">
    <property type="entry name" value="PAS-assoc_C"/>
</dbReference>
<dbReference type="PANTHER" id="PTHR43304:SF1">
    <property type="entry name" value="PAC DOMAIN-CONTAINING PROTEIN"/>
    <property type="match status" value="1"/>
</dbReference>
<feature type="transmembrane region" description="Helical" evidence="10">
    <location>
        <begin position="22"/>
        <end position="40"/>
    </location>
</feature>
<comment type="catalytic activity">
    <reaction evidence="1">
        <text>ATP + protein L-histidine = ADP + protein N-phospho-L-histidine.</text>
        <dbReference type="EC" id="2.7.13.3"/>
    </reaction>
</comment>
<evidence type="ECO:0000256" key="3">
    <source>
        <dbReference type="ARBA" id="ARBA00012438"/>
    </source>
</evidence>
<dbReference type="Pfam" id="PF00512">
    <property type="entry name" value="HisKA"/>
    <property type="match status" value="1"/>
</dbReference>
<reference evidence="15 16" key="1">
    <citation type="submission" date="2018-06" db="EMBL/GenBank/DDBJ databases">
        <title>Genomic Encyclopedia of Archaeal and Bacterial Type Strains, Phase II (KMG-II): from individual species to whole genera.</title>
        <authorList>
            <person name="Goeker M."/>
        </authorList>
    </citation>
    <scope>NUCLEOTIDE SEQUENCE [LARGE SCALE GENOMIC DNA]</scope>
    <source>
        <strain evidence="15 16">T4</strain>
    </source>
</reference>
<sequence length="665" mass="75800">MIQYLERVKTATLNFLSTHPRITGWSVFLGIFFLTSYLSYTEYQIRLSNEREAVKAKLYELENSVLFSIRNGISAAKTLAFFAQNFDVTQNFDSIGRQILESNPNVDVIQYLDSGTIVSVYPLKGNESVIGYKVAEDPTRKEEVLEAFLRRDIYFSGPFTLRQGGVGIVGRYPIFEKSGELKGFSAVIIYLQTLIKNTGLAGQDNGLMAIRFSKQDKATGQWINFLPEEPGDKPYTGFSDFVMIPEGNWQLTVQLKESRALSGLVPSLLLRYLTAVIFGLITWNFSRIPNLLKKKVEEQSRDLKLINERFELASKATSDFIWDWDMEKNKTFRSPSFYENFGYGTHDSQDNNDFWESIIHPEDLAEVRANLNQALSGMDSYWEKEFRVRKKNGTYNFIQDKGFIIRNSNGKAIRMIGASQDVTARKMSELEIIQTNAKLSSANQELKAFAALASHDMREPLRMISSFMDLLQKRYGDKLDEKALQYIHFATDGAKRLTQMINDLLEYSKAGFDLEKLEEIEVGEIIQEVLELKSDIVRNTGAQLTFQGLPKIKALRIPLKILFQNLIGNSLKYVHPNLPPEIKVYGEEFGEFWKFTVQDNGIGIEADYLEEIFGILKRLHPKEKYPGTGMGLATCRKIVTQFGGEIWAESELGIGTQLIFTIKKL</sequence>
<dbReference type="SMART" id="SM00387">
    <property type="entry name" value="HATPase_c"/>
    <property type="match status" value="1"/>
</dbReference>
<evidence type="ECO:0000256" key="1">
    <source>
        <dbReference type="ARBA" id="ARBA00000085"/>
    </source>
</evidence>
<dbReference type="AlphaFoldDB" id="A0A326S0N9"/>
<dbReference type="InterPro" id="IPR001610">
    <property type="entry name" value="PAC"/>
</dbReference>
<dbReference type="InterPro" id="IPR036097">
    <property type="entry name" value="HisK_dim/P_sf"/>
</dbReference>
<dbReference type="InterPro" id="IPR052162">
    <property type="entry name" value="Sensor_kinase/Photoreceptor"/>
</dbReference>
<evidence type="ECO:0000256" key="6">
    <source>
        <dbReference type="ARBA" id="ARBA00022692"/>
    </source>
</evidence>
<dbReference type="SMART" id="SM00091">
    <property type="entry name" value="PAS"/>
    <property type="match status" value="1"/>
</dbReference>
<evidence type="ECO:0000256" key="2">
    <source>
        <dbReference type="ARBA" id="ARBA00004370"/>
    </source>
</evidence>
<dbReference type="InterPro" id="IPR003661">
    <property type="entry name" value="HisK_dim/P_dom"/>
</dbReference>
<evidence type="ECO:0000256" key="8">
    <source>
        <dbReference type="ARBA" id="ARBA00022989"/>
    </source>
</evidence>
<dbReference type="SUPFAM" id="SSF55785">
    <property type="entry name" value="PYP-like sensor domain (PAS domain)"/>
    <property type="match status" value="1"/>
</dbReference>
<dbReference type="PROSITE" id="PS50109">
    <property type="entry name" value="HIS_KIN"/>
    <property type="match status" value="1"/>
</dbReference>
<dbReference type="SUPFAM" id="SSF47384">
    <property type="entry name" value="Homodimeric domain of signal transducing histidine kinase"/>
    <property type="match status" value="1"/>
</dbReference>
<organism evidence="15 16">
    <name type="scientific">Algoriphagus aquaeductus</name>
    <dbReference type="NCBI Taxonomy" id="475299"/>
    <lineage>
        <taxon>Bacteria</taxon>
        <taxon>Pseudomonadati</taxon>
        <taxon>Bacteroidota</taxon>
        <taxon>Cytophagia</taxon>
        <taxon>Cytophagales</taxon>
        <taxon>Cyclobacteriaceae</taxon>
        <taxon>Algoriphagus</taxon>
    </lineage>
</organism>
<feature type="domain" description="Histidine kinase" evidence="11">
    <location>
        <begin position="452"/>
        <end position="665"/>
    </location>
</feature>
<name>A0A326S0N9_9BACT</name>
<dbReference type="InterPro" id="IPR035965">
    <property type="entry name" value="PAS-like_dom_sf"/>
</dbReference>
<evidence type="ECO:0000313" key="15">
    <source>
        <dbReference type="EMBL" id="PZV87460.1"/>
    </source>
</evidence>
<feature type="domain" description="CHASE" evidence="14">
    <location>
        <begin position="117"/>
        <end position="200"/>
    </location>
</feature>
<dbReference type="PRINTS" id="PR00344">
    <property type="entry name" value="BCTRLSENSOR"/>
</dbReference>
<dbReference type="CDD" id="cd00082">
    <property type="entry name" value="HisKA"/>
    <property type="match status" value="1"/>
</dbReference>
<evidence type="ECO:0000259" key="14">
    <source>
        <dbReference type="PROSITE" id="PS50839"/>
    </source>
</evidence>
<dbReference type="PROSITE" id="PS50112">
    <property type="entry name" value="PAS"/>
    <property type="match status" value="1"/>
</dbReference>
<dbReference type="Gene3D" id="1.10.287.130">
    <property type="match status" value="1"/>
</dbReference>
<dbReference type="PANTHER" id="PTHR43304">
    <property type="entry name" value="PHYTOCHROME-LIKE PROTEIN CPH1"/>
    <property type="match status" value="1"/>
</dbReference>
<dbReference type="EMBL" id="QKTX01000001">
    <property type="protein sequence ID" value="PZV87460.1"/>
    <property type="molecule type" value="Genomic_DNA"/>
</dbReference>
<evidence type="ECO:0000313" key="16">
    <source>
        <dbReference type="Proteomes" id="UP000248917"/>
    </source>
</evidence>
<dbReference type="InterPro" id="IPR003594">
    <property type="entry name" value="HATPase_dom"/>
</dbReference>
<dbReference type="PROSITE" id="PS50113">
    <property type="entry name" value="PAC"/>
    <property type="match status" value="1"/>
</dbReference>
<feature type="transmembrane region" description="Helical" evidence="10">
    <location>
        <begin position="268"/>
        <end position="286"/>
    </location>
</feature>
<dbReference type="InterPro" id="IPR006189">
    <property type="entry name" value="CHASE_dom"/>
</dbReference>
<dbReference type="Gene3D" id="3.30.565.10">
    <property type="entry name" value="Histidine kinase-like ATPase, C-terminal domain"/>
    <property type="match status" value="1"/>
</dbReference>
<feature type="domain" description="PAC" evidence="13">
    <location>
        <begin position="382"/>
        <end position="434"/>
    </location>
</feature>
<dbReference type="NCBIfam" id="TIGR00229">
    <property type="entry name" value="sensory_box"/>
    <property type="match status" value="1"/>
</dbReference>
<evidence type="ECO:0000256" key="5">
    <source>
        <dbReference type="ARBA" id="ARBA00022679"/>
    </source>
</evidence>
<dbReference type="GO" id="GO:0000155">
    <property type="term" value="F:phosphorelay sensor kinase activity"/>
    <property type="evidence" value="ECO:0007669"/>
    <property type="project" value="InterPro"/>
</dbReference>
<dbReference type="CDD" id="cd00130">
    <property type="entry name" value="PAS"/>
    <property type="match status" value="1"/>
</dbReference>
<evidence type="ECO:0000256" key="9">
    <source>
        <dbReference type="ARBA" id="ARBA00023136"/>
    </source>
</evidence>
<keyword evidence="9 10" id="KW-0472">Membrane</keyword>